<protein>
    <recommendedName>
        <fullName evidence="3">Phage virion morphogenesis protein</fullName>
    </recommendedName>
</protein>
<dbReference type="RefSeq" id="WP_096778947.1">
    <property type="nucleotide sequence ID" value="NZ_CP012621.1"/>
</dbReference>
<proteinExistence type="predicted"/>
<reference evidence="2" key="1">
    <citation type="submission" date="2015-09" db="EMBL/GenBank/DDBJ databases">
        <authorList>
            <person name="Shao Z."/>
            <person name="Wang L."/>
        </authorList>
    </citation>
    <scope>NUCLEOTIDE SEQUENCE [LARGE SCALE GENOMIC DNA]</scope>
    <source>
        <strain evidence="2">F13-1</strain>
    </source>
</reference>
<sequence>MSEVQVTLVGQEEVIATLNRLVGAMDDATPAMFDVGEYLIASTRDRFLRGESPDGVAWEPTSQTTLQAYLDRGDRADPRPLFGPSGRLHSEILSFPDATSVTVGSALIYAAVMHYGASQGEFGTSSRGGPIPWGDIPARPFLGISAEDGRQILAILNEYLQGVI</sequence>
<evidence type="ECO:0000313" key="1">
    <source>
        <dbReference type="EMBL" id="ATG73673.1"/>
    </source>
</evidence>
<evidence type="ECO:0000313" key="2">
    <source>
        <dbReference type="Proteomes" id="UP000217763"/>
    </source>
</evidence>
<keyword evidence="2" id="KW-1185">Reference proteome</keyword>
<evidence type="ECO:0008006" key="3">
    <source>
        <dbReference type="Google" id="ProtNLM"/>
    </source>
</evidence>
<dbReference type="NCBIfam" id="TIGR01635">
    <property type="entry name" value="tail_comp_S"/>
    <property type="match status" value="1"/>
</dbReference>
<dbReference type="AlphaFoldDB" id="A0A291HNF6"/>
<gene>
    <name evidence="1" type="ORF">AN401_07220</name>
</gene>
<dbReference type="EMBL" id="CP012621">
    <property type="protein sequence ID" value="ATG73673.1"/>
    <property type="molecule type" value="Genomic_DNA"/>
</dbReference>
<dbReference type="InterPro" id="IPR006522">
    <property type="entry name" value="Phage_virion_morphogenesis"/>
</dbReference>
<dbReference type="Pfam" id="PF05069">
    <property type="entry name" value="Phage_tail_S"/>
    <property type="match status" value="1"/>
</dbReference>
<accession>A0A291HNF6</accession>
<organism evidence="1 2">
    <name type="scientific">Zobellella denitrificans</name>
    <dbReference type="NCBI Taxonomy" id="347534"/>
    <lineage>
        <taxon>Bacteria</taxon>
        <taxon>Pseudomonadati</taxon>
        <taxon>Pseudomonadota</taxon>
        <taxon>Gammaproteobacteria</taxon>
        <taxon>Aeromonadales</taxon>
        <taxon>Aeromonadaceae</taxon>
        <taxon>Zobellella</taxon>
    </lineage>
</organism>
<dbReference type="KEGG" id="zdf:AN401_07220"/>
<name>A0A291HNF6_9GAMM</name>
<dbReference type="Proteomes" id="UP000217763">
    <property type="component" value="Chromosome"/>
</dbReference>